<feature type="compositionally biased region" description="Polar residues" evidence="8">
    <location>
        <begin position="1"/>
        <end position="15"/>
    </location>
</feature>
<feature type="region of interest" description="Disordered" evidence="8">
    <location>
        <begin position="628"/>
        <end position="657"/>
    </location>
</feature>
<evidence type="ECO:0000256" key="2">
    <source>
        <dbReference type="ARBA" id="ARBA00009285"/>
    </source>
</evidence>
<keyword evidence="3" id="KW-0813">Transport</keyword>
<dbReference type="SMART" id="SM00804">
    <property type="entry name" value="TAP_C"/>
    <property type="match status" value="1"/>
</dbReference>
<feature type="compositionally biased region" description="Basic and acidic residues" evidence="8">
    <location>
        <begin position="120"/>
        <end position="153"/>
    </location>
</feature>
<dbReference type="InterPro" id="IPR030217">
    <property type="entry name" value="NXF_fam"/>
</dbReference>
<dbReference type="InterPro" id="IPR002075">
    <property type="entry name" value="NTF2_dom"/>
</dbReference>
<dbReference type="EMBL" id="OU015567">
    <property type="protein sequence ID" value="CAG5114033.1"/>
    <property type="molecule type" value="Genomic_DNA"/>
</dbReference>
<dbReference type="InterPro" id="IPR005637">
    <property type="entry name" value="TAP_C_dom"/>
</dbReference>
<gene>
    <name evidence="11" type="ORF">OKIOD_LOCUS16880</name>
</gene>
<dbReference type="PROSITE" id="PS50177">
    <property type="entry name" value="NTF2_DOMAIN"/>
    <property type="match status" value="1"/>
</dbReference>
<dbReference type="Gene3D" id="3.10.450.50">
    <property type="match status" value="1"/>
</dbReference>
<dbReference type="Pfam" id="PF03943">
    <property type="entry name" value="TAP_C"/>
    <property type="match status" value="1"/>
</dbReference>
<keyword evidence="7" id="KW-0539">Nucleus</keyword>
<sequence length="713" mass="81933">MSQLSRQIAQINSVTNSGSGSGSYNRGSNSNYNRTKASSRSRSNRFDRGRRSPTPIPELDESLDRSFDYDSRTSMRDSGIKVNLSFDKYDKEDFQAKVMSDYHSHSRRVHVKQKSRNSRYQKDYRGDHDDRDDDGRGRRAGAKDLSKRAGNRDKGKKKHWTDNRVDRRNYDQIDMDEVLYEDATGSDWMRIKMSIPRSESDRPLLFKDEMMKLFHEKIPNFADKDPHCEYENIMFFIPSATSTEVYRQMLDIIKDTKPDNVPPAKWIKLEKMTARTPISARFEVIPNALNTLSEVLGKRYNQPENTVDLSSFASDTRLNEAGMKMNLKISEDFALLVRVMKNFPIENISGINLSSNMLRNLQQLVPLLEKTPKVKKLNLSGNQLIRNWSDVKYVEDWDLEDLDIRDTQLAKLVQGRNNLKLSKEARKIFKNLKKLNGRELVASFDLDASIEKEEKKKTVSQIYDSCLPLNEQLEGPLIKFITDFVKAYDTNREDLFKCYGPNAIFTLSVGRGVDLSAYRKHQRSIVDHRHLINQDVEKYRTCHPNTIKQKRLGVLACLSELPKTTHDLTSCFLDVTLEVPSIIGFTLTGTFKETDNGKIRFFSRHFLCSFVDNNFLVNHDQLYIRDSSSGEKANHGKKQSVIPNPRGGAAAEPPADKNAMVKKFMDNSGMTENYSKMCLEQNDWNFNRAAEKFMELKKGGKLPADAWQPGRAP</sequence>
<evidence type="ECO:0000256" key="4">
    <source>
        <dbReference type="ARBA" id="ARBA00022614"/>
    </source>
</evidence>
<keyword evidence="5" id="KW-0677">Repeat</keyword>
<feature type="region of interest" description="Disordered" evidence="8">
    <location>
        <begin position="1"/>
        <end position="63"/>
    </location>
</feature>
<evidence type="ECO:0000259" key="10">
    <source>
        <dbReference type="PROSITE" id="PS51281"/>
    </source>
</evidence>
<dbReference type="Pfam" id="PF22602">
    <property type="entry name" value="NXF_NTF2"/>
    <property type="match status" value="1"/>
</dbReference>
<protein>
    <submittedName>
        <fullName evidence="11">Oidioi.mRNA.OKI2018_I69.chr2.g8115.t1.cds</fullName>
    </submittedName>
</protein>
<evidence type="ECO:0000313" key="11">
    <source>
        <dbReference type="EMBL" id="CAG5114033.1"/>
    </source>
</evidence>
<dbReference type="InterPro" id="IPR032675">
    <property type="entry name" value="LRR_dom_sf"/>
</dbReference>
<dbReference type="PANTHER" id="PTHR10662">
    <property type="entry name" value="NUCLEAR RNA EXPORT FACTOR"/>
    <property type="match status" value="1"/>
</dbReference>
<evidence type="ECO:0000256" key="3">
    <source>
        <dbReference type="ARBA" id="ARBA00022448"/>
    </source>
</evidence>
<comment type="similarity">
    <text evidence="2">Belongs to the NXF family.</text>
</comment>
<dbReference type="InterPro" id="IPR009060">
    <property type="entry name" value="UBA-like_sf"/>
</dbReference>
<evidence type="ECO:0000259" key="9">
    <source>
        <dbReference type="PROSITE" id="PS50177"/>
    </source>
</evidence>
<evidence type="ECO:0000313" key="12">
    <source>
        <dbReference type="Proteomes" id="UP001158576"/>
    </source>
</evidence>
<proteinExistence type="inferred from homology"/>
<feature type="domain" description="NTF2" evidence="9">
    <location>
        <begin position="480"/>
        <end position="624"/>
    </location>
</feature>
<keyword evidence="6" id="KW-0509">mRNA transport</keyword>
<feature type="compositionally biased region" description="Basic residues" evidence="8">
    <location>
        <begin position="105"/>
        <end position="119"/>
    </location>
</feature>
<feature type="region of interest" description="Disordered" evidence="8">
    <location>
        <begin position="101"/>
        <end position="160"/>
    </location>
</feature>
<keyword evidence="4" id="KW-0433">Leucine-rich repeat</keyword>
<dbReference type="SUPFAM" id="SSF52058">
    <property type="entry name" value="L domain-like"/>
    <property type="match status" value="1"/>
</dbReference>
<evidence type="ECO:0000256" key="5">
    <source>
        <dbReference type="ARBA" id="ARBA00022737"/>
    </source>
</evidence>
<keyword evidence="12" id="KW-1185">Reference proteome</keyword>
<comment type="subcellular location">
    <subcellularLocation>
        <location evidence="1">Nucleus</location>
    </subcellularLocation>
</comment>
<organism evidence="11 12">
    <name type="scientific">Oikopleura dioica</name>
    <name type="common">Tunicate</name>
    <dbReference type="NCBI Taxonomy" id="34765"/>
    <lineage>
        <taxon>Eukaryota</taxon>
        <taxon>Metazoa</taxon>
        <taxon>Chordata</taxon>
        <taxon>Tunicata</taxon>
        <taxon>Appendicularia</taxon>
        <taxon>Copelata</taxon>
        <taxon>Oikopleuridae</taxon>
        <taxon>Oikopleura</taxon>
    </lineage>
</organism>
<dbReference type="SUPFAM" id="SSF46934">
    <property type="entry name" value="UBA-like"/>
    <property type="match status" value="1"/>
</dbReference>
<evidence type="ECO:0000256" key="7">
    <source>
        <dbReference type="ARBA" id="ARBA00023242"/>
    </source>
</evidence>
<dbReference type="SUPFAM" id="SSF54427">
    <property type="entry name" value="NTF2-like"/>
    <property type="match status" value="1"/>
</dbReference>
<dbReference type="InterPro" id="IPR032710">
    <property type="entry name" value="NTF2-like_dom_sf"/>
</dbReference>
<feature type="domain" description="TAP-C" evidence="10">
    <location>
        <begin position="655"/>
        <end position="710"/>
    </location>
</feature>
<name>A0ABN7T8R1_OIKDI</name>
<dbReference type="Proteomes" id="UP001158576">
    <property type="component" value="Chromosome 2"/>
</dbReference>
<accession>A0ABN7T8R1</accession>
<dbReference type="PROSITE" id="PS51281">
    <property type="entry name" value="TAP_C"/>
    <property type="match status" value="1"/>
</dbReference>
<evidence type="ECO:0000256" key="1">
    <source>
        <dbReference type="ARBA" id="ARBA00004123"/>
    </source>
</evidence>
<dbReference type="Pfam" id="PF24048">
    <property type="entry name" value="LRR_NXF1-5"/>
    <property type="match status" value="1"/>
</dbReference>
<dbReference type="Gene3D" id="3.80.10.10">
    <property type="entry name" value="Ribonuclease Inhibitor"/>
    <property type="match status" value="1"/>
</dbReference>
<dbReference type="InterPro" id="IPR018222">
    <property type="entry name" value="Nuclear_transport_factor_2_euk"/>
</dbReference>
<dbReference type="CDD" id="cd14342">
    <property type="entry name" value="UBA_TAP-C"/>
    <property type="match status" value="1"/>
</dbReference>
<evidence type="ECO:0000256" key="6">
    <source>
        <dbReference type="ARBA" id="ARBA00022816"/>
    </source>
</evidence>
<reference evidence="11 12" key="1">
    <citation type="submission" date="2021-04" db="EMBL/GenBank/DDBJ databases">
        <authorList>
            <person name="Bliznina A."/>
        </authorList>
    </citation>
    <scope>NUCLEOTIDE SEQUENCE [LARGE SCALE GENOMIC DNA]</scope>
</reference>
<dbReference type="Gene3D" id="1.10.8.10">
    <property type="entry name" value="DNA helicase RuvA subunit, C-terminal domain"/>
    <property type="match status" value="1"/>
</dbReference>
<dbReference type="PANTHER" id="PTHR10662:SF22">
    <property type="entry name" value="NUCLEAR RNA EXPORT FACTOR 1"/>
    <property type="match status" value="1"/>
</dbReference>
<evidence type="ECO:0000256" key="8">
    <source>
        <dbReference type="SAM" id="MobiDB-lite"/>
    </source>
</evidence>
<dbReference type="InterPro" id="IPR057125">
    <property type="entry name" value="NXF1/2/3/5-like_LRR"/>
</dbReference>
<feature type="compositionally biased region" description="Low complexity" evidence="8">
    <location>
        <begin position="16"/>
        <end position="36"/>
    </location>
</feature>